<sequence>MFTVYPMNSETANAICDELASWLAGQSEIAWSTKLPARAPDIVPLPEDLSPVLVQALNGRGIKALYRHQKKSYELARARKDFVVVTPTASGKTLCYNLPVLQTLLEEPEGRALYLFPTKALSQDQQSTLNEVMLAGSIGLTINTYDGDTPADIRTKARTSGRIIISNPDMLHAGILPNHTKWVKFFSNLKYIVIDELHAYRGVFGSHVASVLRRLLRIAKFYGSSPVFIFSSATIANPRELAEHYIERDVALVQENGAGSGEKIVFCVNPPLVDEVQGIRRSSSLEAESVMLWLLRKGVRTILFSRSRLQVELLASYLNQKLENPYNRDFGLVVKPYRSGLLPSERREIEKGLRDGRIHGVVSTNALELGIDIGGLDAAVITGYPGSIASFWQQAGRAGRTFGVSLAVYIASSSPLDQYFAAHPEYFLSRSAEQAHIDAYNPYIFTDHLKCAVFELPFAEGEAFSPDPSNHKAAGLTVEALEYLEEAGIVRHTAQRYFWSAEGYPGEKISLRSATTENVIIVDVTQGRHDVIGEMDRPSAKELLFEKAVYIHLGTQYQVKNLDLEKRLCLVERSDVDYWTDSIVKRDIEVLSEDSTAPHEQFDLMLGDILVRSQVEKYKKLRFNTHENIGYGEIWLPPEEMQTRSLMVVLKAESQSGRLLRQLAPERADGILYSVTNLIRQLAPARILCDLHDIGIASRVRDLFFKGPAMYFYDMYPGGTGIAEALHENLKETMASAIERLSNCPCSAGCPSCIGVEIAGSENKALSLQLLRLLHGSPGF</sequence>
<dbReference type="PANTHER" id="PTHR47957:SF3">
    <property type="entry name" value="ATP-DEPENDENT HELICASE HRQ1"/>
    <property type="match status" value="1"/>
</dbReference>
<keyword evidence="5" id="KW-0378">Hydrolase</keyword>
<name>A0A3P3XTY5_9SPIR</name>
<keyword evidence="1" id="KW-0547">Nucleotide-binding</keyword>
<proteinExistence type="predicted"/>
<dbReference type="Pfam" id="PF09369">
    <property type="entry name" value="MZB"/>
    <property type="match status" value="1"/>
</dbReference>
<dbReference type="SUPFAM" id="SSF52540">
    <property type="entry name" value="P-loop containing nucleoside triphosphate hydrolases"/>
    <property type="match status" value="1"/>
</dbReference>
<dbReference type="SMART" id="SM00490">
    <property type="entry name" value="HELICc"/>
    <property type="match status" value="1"/>
</dbReference>
<dbReference type="PROSITE" id="PS51192">
    <property type="entry name" value="HELICASE_ATP_BIND_1"/>
    <property type="match status" value="1"/>
</dbReference>
<evidence type="ECO:0000256" key="2">
    <source>
        <dbReference type="ARBA" id="ARBA00022840"/>
    </source>
</evidence>
<dbReference type="GO" id="GO:0005524">
    <property type="term" value="F:ATP binding"/>
    <property type="evidence" value="ECO:0007669"/>
    <property type="project" value="UniProtKB-KW"/>
</dbReference>
<feature type="domain" description="Helicase C-terminal" evidence="4">
    <location>
        <begin position="286"/>
        <end position="457"/>
    </location>
</feature>
<dbReference type="GO" id="GO:0043138">
    <property type="term" value="F:3'-5' DNA helicase activity"/>
    <property type="evidence" value="ECO:0007669"/>
    <property type="project" value="TreeGrafter"/>
</dbReference>
<evidence type="ECO:0000256" key="1">
    <source>
        <dbReference type="ARBA" id="ARBA00022741"/>
    </source>
</evidence>
<dbReference type="GO" id="GO:0016787">
    <property type="term" value="F:hydrolase activity"/>
    <property type="evidence" value="ECO:0007669"/>
    <property type="project" value="UniProtKB-KW"/>
</dbReference>
<dbReference type="AlphaFoldDB" id="A0A3P3XTY5"/>
<dbReference type="GO" id="GO:0006289">
    <property type="term" value="P:nucleotide-excision repair"/>
    <property type="evidence" value="ECO:0007669"/>
    <property type="project" value="TreeGrafter"/>
</dbReference>
<keyword evidence="5" id="KW-0347">Helicase</keyword>
<feature type="domain" description="Helicase ATP-binding" evidence="3">
    <location>
        <begin position="73"/>
        <end position="253"/>
    </location>
</feature>
<gene>
    <name evidence="5" type="primary">yprA</name>
    <name evidence="5" type="ORF">SPIRO4BDMA_51064</name>
</gene>
<evidence type="ECO:0000259" key="4">
    <source>
        <dbReference type="PROSITE" id="PS51194"/>
    </source>
</evidence>
<dbReference type="EC" id="3.6.4.-" evidence="5"/>
<keyword evidence="2" id="KW-0067">ATP-binding</keyword>
<dbReference type="InterPro" id="IPR018973">
    <property type="entry name" value="MZB"/>
</dbReference>
<evidence type="ECO:0000313" key="5">
    <source>
        <dbReference type="EMBL" id="SLM19549.1"/>
    </source>
</evidence>
<accession>A0A3P3XTY5</accession>
<dbReference type="PANTHER" id="PTHR47957">
    <property type="entry name" value="ATP-DEPENDENT HELICASE HRQ1"/>
    <property type="match status" value="1"/>
</dbReference>
<dbReference type="Pfam" id="PF00270">
    <property type="entry name" value="DEAD"/>
    <property type="match status" value="1"/>
</dbReference>
<dbReference type="EMBL" id="FWDO01000005">
    <property type="protein sequence ID" value="SLM19549.1"/>
    <property type="molecule type" value="Genomic_DNA"/>
</dbReference>
<evidence type="ECO:0000259" key="3">
    <source>
        <dbReference type="PROSITE" id="PS51192"/>
    </source>
</evidence>
<dbReference type="InterPro" id="IPR014001">
    <property type="entry name" value="Helicase_ATP-bd"/>
</dbReference>
<dbReference type="InterPro" id="IPR011545">
    <property type="entry name" value="DEAD/DEAH_box_helicase_dom"/>
</dbReference>
<dbReference type="Gene3D" id="3.40.50.300">
    <property type="entry name" value="P-loop containing nucleotide triphosphate hydrolases"/>
    <property type="match status" value="2"/>
</dbReference>
<dbReference type="Pfam" id="PF00271">
    <property type="entry name" value="Helicase_C"/>
    <property type="match status" value="1"/>
</dbReference>
<dbReference type="InterPro" id="IPR001650">
    <property type="entry name" value="Helicase_C-like"/>
</dbReference>
<dbReference type="GO" id="GO:0036297">
    <property type="term" value="P:interstrand cross-link repair"/>
    <property type="evidence" value="ECO:0007669"/>
    <property type="project" value="TreeGrafter"/>
</dbReference>
<dbReference type="SMART" id="SM00487">
    <property type="entry name" value="DEXDc"/>
    <property type="match status" value="1"/>
</dbReference>
<dbReference type="CDD" id="cd17923">
    <property type="entry name" value="DEXHc_Hrq1-like"/>
    <property type="match status" value="1"/>
</dbReference>
<dbReference type="CDD" id="cd18797">
    <property type="entry name" value="SF2_C_Hrq"/>
    <property type="match status" value="1"/>
</dbReference>
<protein>
    <submittedName>
        <fullName evidence="5">Uncharacterized ATP-dependent helicase YprA</fullName>
        <ecNumber evidence="5">3.6.4.-</ecNumber>
    </submittedName>
</protein>
<dbReference type="PROSITE" id="PS51194">
    <property type="entry name" value="HELICASE_CTER"/>
    <property type="match status" value="1"/>
</dbReference>
<dbReference type="GO" id="GO:0003676">
    <property type="term" value="F:nucleic acid binding"/>
    <property type="evidence" value="ECO:0007669"/>
    <property type="project" value="InterPro"/>
</dbReference>
<reference evidence="5" key="1">
    <citation type="submission" date="2017-02" db="EMBL/GenBank/DDBJ databases">
        <authorList>
            <person name="Regsiter A."/>
            <person name="William W."/>
        </authorList>
    </citation>
    <scope>NUCLEOTIDE SEQUENCE</scope>
    <source>
        <strain evidence="5">BdmA 4</strain>
    </source>
</reference>
<dbReference type="InterPro" id="IPR027417">
    <property type="entry name" value="P-loop_NTPase"/>
</dbReference>
<organism evidence="5">
    <name type="scientific">uncultured spirochete</name>
    <dbReference type="NCBI Taxonomy" id="156406"/>
    <lineage>
        <taxon>Bacteria</taxon>
        <taxon>Pseudomonadati</taxon>
        <taxon>Spirochaetota</taxon>
        <taxon>Spirochaetia</taxon>
        <taxon>Spirochaetales</taxon>
        <taxon>environmental samples</taxon>
    </lineage>
</organism>